<dbReference type="AlphaFoldDB" id="A0A8A1LS19"/>
<proteinExistence type="predicted"/>
<dbReference type="EMBL" id="CP069106">
    <property type="protein sequence ID" value="QSS56709.1"/>
    <property type="molecule type" value="Genomic_DNA"/>
</dbReference>
<reference evidence="1" key="1">
    <citation type="submission" date="2021-01" db="EMBL/GenBank/DDBJ databases">
        <title>Chromosome-level genome assembly of a human fungal pathogen reveals clustering of transcriptionally co-regulated genes.</title>
        <authorList>
            <person name="Voorhies M."/>
            <person name="Cohen S."/>
            <person name="Shea T.P."/>
            <person name="Petrus S."/>
            <person name="Munoz J.F."/>
            <person name="Poplawski S."/>
            <person name="Goldman W.E."/>
            <person name="Michael T."/>
            <person name="Cuomo C.A."/>
            <person name="Sil A."/>
            <person name="Beyhan S."/>
        </authorList>
    </citation>
    <scope>NUCLEOTIDE SEQUENCE</scope>
    <source>
        <strain evidence="1">H88</strain>
    </source>
</reference>
<protein>
    <submittedName>
        <fullName evidence="1">No significant blast hit</fullName>
    </submittedName>
</protein>
<sequence>MASGGKERASFPVPCQFLPHACGGCIARMRHWYNYRQETYHIHHAGIHDGSAMHLRIHLIQVAIPVDAQHVVIRVGNGKRIFFSPRRDIFTLRAVLCTAPQSLWLTTIFHDQRVHANSIAFRGRKREITKLWGY</sequence>
<dbReference type="VEuPathDB" id="FungiDB:I7I53_04999"/>
<gene>
    <name evidence="1" type="ORF">I7I53_04999</name>
</gene>
<evidence type="ECO:0000313" key="1">
    <source>
        <dbReference type="EMBL" id="QSS56709.1"/>
    </source>
</evidence>
<organism evidence="1 2">
    <name type="scientific">Ajellomyces capsulatus (strain H88)</name>
    <name type="common">Darling's disease fungus</name>
    <name type="synonym">Histoplasma capsulatum</name>
    <dbReference type="NCBI Taxonomy" id="544711"/>
    <lineage>
        <taxon>Eukaryota</taxon>
        <taxon>Fungi</taxon>
        <taxon>Dikarya</taxon>
        <taxon>Ascomycota</taxon>
        <taxon>Pezizomycotina</taxon>
        <taxon>Eurotiomycetes</taxon>
        <taxon>Eurotiomycetidae</taxon>
        <taxon>Onygenales</taxon>
        <taxon>Ajellomycetaceae</taxon>
        <taxon>Histoplasma</taxon>
    </lineage>
</organism>
<evidence type="ECO:0000313" key="2">
    <source>
        <dbReference type="Proteomes" id="UP000663419"/>
    </source>
</evidence>
<accession>A0A8A1LS19</accession>
<dbReference type="Proteomes" id="UP000663419">
    <property type="component" value="Chromosome 5"/>
</dbReference>
<name>A0A8A1LS19_AJEC8</name>